<keyword evidence="3" id="KW-1185">Reference proteome</keyword>
<dbReference type="PANTHER" id="PTHR14870">
    <property type="entry name" value="TUBULIN EPSILON AND DELTA COMPLEX PROTEIN 2"/>
    <property type="match status" value="1"/>
</dbReference>
<name>A0ABQ0FN46_APOSI</name>
<evidence type="ECO:0000256" key="1">
    <source>
        <dbReference type="SAM" id="MobiDB-lite"/>
    </source>
</evidence>
<evidence type="ECO:0000313" key="2">
    <source>
        <dbReference type="EMBL" id="GAB1300658.1"/>
    </source>
</evidence>
<feature type="compositionally biased region" description="Low complexity" evidence="1">
    <location>
        <begin position="91"/>
        <end position="105"/>
    </location>
</feature>
<protein>
    <submittedName>
        <fullName evidence="2">Tubulin epsilon and delta complex protein 2</fullName>
    </submittedName>
</protein>
<dbReference type="EMBL" id="BAAFST010000017">
    <property type="protein sequence ID" value="GAB1300658.1"/>
    <property type="molecule type" value="Genomic_DNA"/>
</dbReference>
<feature type="compositionally biased region" description="Basic and acidic residues" evidence="1">
    <location>
        <begin position="135"/>
        <end position="152"/>
    </location>
</feature>
<feature type="region of interest" description="Disordered" evidence="1">
    <location>
        <begin position="36"/>
        <end position="58"/>
    </location>
</feature>
<feature type="region of interest" description="Disordered" evidence="1">
    <location>
        <begin position="77"/>
        <end position="171"/>
    </location>
</feature>
<dbReference type="Proteomes" id="UP001623349">
    <property type="component" value="Unassembled WGS sequence"/>
</dbReference>
<dbReference type="Pfam" id="PF15764">
    <property type="entry name" value="DUF4693"/>
    <property type="match status" value="2"/>
</dbReference>
<dbReference type="InterPro" id="IPR031518">
    <property type="entry name" value="DUF4693"/>
</dbReference>
<evidence type="ECO:0000313" key="3">
    <source>
        <dbReference type="Proteomes" id="UP001623349"/>
    </source>
</evidence>
<feature type="compositionally biased region" description="Polar residues" evidence="1">
    <location>
        <begin position="112"/>
        <end position="125"/>
    </location>
</feature>
<dbReference type="PANTHER" id="PTHR14870:SF1">
    <property type="entry name" value="TUBULIN EPSILON AND DELTA COMPLEX PROTEIN 2"/>
    <property type="match status" value="1"/>
</dbReference>
<reference evidence="2 3" key="1">
    <citation type="submission" date="2024-08" db="EMBL/GenBank/DDBJ databases">
        <title>The draft genome of Apodemus speciosus.</title>
        <authorList>
            <person name="Nabeshima K."/>
            <person name="Suzuki S."/>
            <person name="Onuma M."/>
        </authorList>
    </citation>
    <scope>NUCLEOTIDE SEQUENCE [LARGE SCALE GENOMIC DNA]</scope>
    <source>
        <strain evidence="2">IB14-021</strain>
    </source>
</reference>
<proteinExistence type="predicted"/>
<sequence length="396" mass="43116">MAELQGALDSCADRQRQLERSLRVSRRLLQVWEPARIPSPVPETKEEDLSPACTPSSQDLEELQLLTQALEKAVRVRKGVSNARHRDRTPSLTAKAATSGATASAHPRAPSQGGSRVSGAKSTKGIQRAPAPAKDYPECRLRSRGDKTHVRTQDQATGYGPGLRDQQMAPSPARHATELFTLKEKGTLLQLPTAFRKAASQNSRLWAQLSSAQTNDSTDATRAAKTQFLHKLQTAAQCCRSGGPRPEPEEAPTDWMQEYRGLLTLEGLQTIVGQCLHRVQALQAAVTEQPPGVCHAEKPTQASPVCGGEADSPWSPELLLYSSTKELQTLATLGLQVAMLEQQIHLEKVLMAELLPLINTQEPGGPPWLALCRATYSLLCEGGEHFLTVLRDDPVD</sequence>
<organism evidence="2 3">
    <name type="scientific">Apodemus speciosus</name>
    <name type="common">Large Japanese field mouse</name>
    <dbReference type="NCBI Taxonomy" id="105296"/>
    <lineage>
        <taxon>Eukaryota</taxon>
        <taxon>Metazoa</taxon>
        <taxon>Chordata</taxon>
        <taxon>Craniata</taxon>
        <taxon>Vertebrata</taxon>
        <taxon>Euteleostomi</taxon>
        <taxon>Mammalia</taxon>
        <taxon>Eutheria</taxon>
        <taxon>Euarchontoglires</taxon>
        <taxon>Glires</taxon>
        <taxon>Rodentia</taxon>
        <taxon>Myomorpha</taxon>
        <taxon>Muroidea</taxon>
        <taxon>Muridae</taxon>
        <taxon>Murinae</taxon>
        <taxon>Apodemus</taxon>
    </lineage>
</organism>
<accession>A0ABQ0FN46</accession>
<feature type="compositionally biased region" description="Basic residues" evidence="1">
    <location>
        <begin position="77"/>
        <end position="87"/>
    </location>
</feature>
<gene>
    <name evidence="2" type="ORF">APTSU1_001589600</name>
</gene>
<comment type="caution">
    <text evidence="2">The sequence shown here is derived from an EMBL/GenBank/DDBJ whole genome shotgun (WGS) entry which is preliminary data.</text>
</comment>